<gene>
    <name evidence="1" type="ORF">RHSIM_Rhsim08G0235600</name>
</gene>
<proteinExistence type="predicted"/>
<dbReference type="InterPro" id="IPR021899">
    <property type="entry name" value="DUF3511"/>
</dbReference>
<organism evidence="1 2">
    <name type="scientific">Rhododendron simsii</name>
    <name type="common">Sims's rhododendron</name>
    <dbReference type="NCBI Taxonomy" id="118357"/>
    <lineage>
        <taxon>Eukaryota</taxon>
        <taxon>Viridiplantae</taxon>
        <taxon>Streptophyta</taxon>
        <taxon>Embryophyta</taxon>
        <taxon>Tracheophyta</taxon>
        <taxon>Spermatophyta</taxon>
        <taxon>Magnoliopsida</taxon>
        <taxon>eudicotyledons</taxon>
        <taxon>Gunneridae</taxon>
        <taxon>Pentapetalae</taxon>
        <taxon>asterids</taxon>
        <taxon>Ericales</taxon>
        <taxon>Ericaceae</taxon>
        <taxon>Ericoideae</taxon>
        <taxon>Rhodoreae</taxon>
        <taxon>Rhododendron</taxon>
    </lineage>
</organism>
<evidence type="ECO:0000313" key="2">
    <source>
        <dbReference type="Proteomes" id="UP000626092"/>
    </source>
</evidence>
<dbReference type="PANTHER" id="PTHR33193:SF71">
    <property type="entry name" value="OS02G0223700 PROTEIN"/>
    <property type="match status" value="1"/>
</dbReference>
<dbReference type="OrthoDB" id="1655903at2759"/>
<keyword evidence="2" id="KW-1185">Reference proteome</keyword>
<dbReference type="PANTHER" id="PTHR33193">
    <property type="entry name" value="DOMAIN PROTEIN, PUTATIVE (DUF3511)-RELATED"/>
    <property type="match status" value="1"/>
</dbReference>
<dbReference type="AlphaFoldDB" id="A0A834GN28"/>
<reference evidence="1" key="1">
    <citation type="submission" date="2019-11" db="EMBL/GenBank/DDBJ databases">
        <authorList>
            <person name="Liu Y."/>
            <person name="Hou J."/>
            <person name="Li T.-Q."/>
            <person name="Guan C.-H."/>
            <person name="Wu X."/>
            <person name="Wu H.-Z."/>
            <person name="Ling F."/>
            <person name="Zhang R."/>
            <person name="Shi X.-G."/>
            <person name="Ren J.-P."/>
            <person name="Chen E.-F."/>
            <person name="Sun J.-M."/>
        </authorList>
    </citation>
    <scope>NUCLEOTIDE SEQUENCE</scope>
    <source>
        <strain evidence="1">Adult_tree_wgs_1</strain>
        <tissue evidence="1">Leaves</tissue>
    </source>
</reference>
<evidence type="ECO:0000313" key="1">
    <source>
        <dbReference type="EMBL" id="KAF7135211.1"/>
    </source>
</evidence>
<comment type="caution">
    <text evidence="1">The sequence shown here is derived from an EMBL/GenBank/DDBJ whole genome shotgun (WGS) entry which is preliminary data.</text>
</comment>
<protein>
    <submittedName>
        <fullName evidence="1">Uncharacterized protein</fullName>
    </submittedName>
</protein>
<dbReference type="Proteomes" id="UP000626092">
    <property type="component" value="Unassembled WGS sequence"/>
</dbReference>
<dbReference type="Pfam" id="PF12023">
    <property type="entry name" value="DUF3511"/>
    <property type="match status" value="1"/>
</dbReference>
<name>A0A834GN28_RHOSS</name>
<sequence>MCNQVIKIQKLERSDTANGAGSTLKNWSNLITDHPDLQRKKRVASYQAYSAEGKMKGPFRKSFKKLKDTFSLVQLQTRDRLYKACGEPIACRFLPLDLRASGSRPGRLQGEHVFYLE</sequence>
<accession>A0A834GN28</accession>
<dbReference type="EMBL" id="WJXA01000008">
    <property type="protein sequence ID" value="KAF7135211.1"/>
    <property type="molecule type" value="Genomic_DNA"/>
</dbReference>